<comment type="caution">
    <text evidence="1">The sequence shown here is derived from an EMBL/GenBank/DDBJ whole genome shotgun (WGS) entry which is preliminary data.</text>
</comment>
<gene>
    <name evidence="1" type="ORF">I4F81_002057</name>
</gene>
<protein>
    <submittedName>
        <fullName evidence="1">Uncharacterized protein</fullName>
    </submittedName>
</protein>
<sequence length="363" mass="40651">MVVFMVVGHTKFSPDLVARQIAGSYNQADAFNHRQLVRLMTPYSTAGFYGDEVLHTWKAGTEKLFSSINHIMSYRGFLLLADDGKVELGRPETPDVNKFEPFEDTGPLYKDAKLMLECDRAACRSLKEDVFPSLRKKEYHGVGRAAVTDKCQDSGGALLLPDSVPECRKVRLFTRRHADDRYWREQMNWMKDASVNAVNVALASVRPYREHPELHKEPYGAAKSTVEMYAKYVPHEYAPDRFEIPNRDRLARPSPVQQTIVLGTDAAASMQAMVTSTQASKKDRGGSREATAKKVRWSGRAHSEALAGALLGPPFDGKLPTKLAGWTELAEKMPKPPEGAEWDVQTLKRHARMMAKTRADITG</sequence>
<organism evidence="1 2">
    <name type="scientific">Pyropia yezoensis</name>
    <name type="common">Susabi-nori</name>
    <name type="synonym">Porphyra yezoensis</name>
    <dbReference type="NCBI Taxonomy" id="2788"/>
    <lineage>
        <taxon>Eukaryota</taxon>
        <taxon>Rhodophyta</taxon>
        <taxon>Bangiophyceae</taxon>
        <taxon>Bangiales</taxon>
        <taxon>Bangiaceae</taxon>
        <taxon>Pyropia</taxon>
    </lineage>
</organism>
<dbReference type="EMBL" id="CM020618">
    <property type="protein sequence ID" value="KAK1859461.1"/>
    <property type="molecule type" value="Genomic_DNA"/>
</dbReference>
<evidence type="ECO:0000313" key="2">
    <source>
        <dbReference type="Proteomes" id="UP000798662"/>
    </source>
</evidence>
<keyword evidence="2" id="KW-1185">Reference proteome</keyword>
<accession>A0ACC3BPP7</accession>
<reference evidence="1" key="1">
    <citation type="submission" date="2019-11" db="EMBL/GenBank/DDBJ databases">
        <title>Nori genome reveals adaptations in red seaweeds to the harsh intertidal environment.</title>
        <authorList>
            <person name="Wang D."/>
            <person name="Mao Y."/>
        </authorList>
    </citation>
    <scope>NUCLEOTIDE SEQUENCE</scope>
    <source>
        <tissue evidence="1">Gametophyte</tissue>
    </source>
</reference>
<proteinExistence type="predicted"/>
<dbReference type="Proteomes" id="UP000798662">
    <property type="component" value="Chromosome 1"/>
</dbReference>
<evidence type="ECO:0000313" key="1">
    <source>
        <dbReference type="EMBL" id="KAK1859461.1"/>
    </source>
</evidence>
<name>A0ACC3BPP7_PYRYE</name>